<dbReference type="Pfam" id="PF01365">
    <property type="entry name" value="RYDR_ITPR"/>
    <property type="match status" value="1"/>
</dbReference>
<dbReference type="InterPro" id="IPR043136">
    <property type="entry name" value="B30.2/SPRY_sf"/>
</dbReference>
<dbReference type="Gene3D" id="1.10.490.160">
    <property type="match status" value="1"/>
</dbReference>
<sequence>MDGAAAMLVKSSLMELSPEERKATKKSSGGILGRIRQKQQQKDEVKRHQRTTDDTYGLKGLDTISASGISRADAAEITGEMPSSGPGRQPTIVARRTSPLKKRFGVGKRNQPMPAMSSTVIPLIEMREPSLVDGTQRFSLVAPAEEVGPVLDDVLSMQEMGDQIDEYYFGVRIFPGQDLSNVWVGWVRPQFHAYDKQFNAENSVRKSRYTELDHQGDTAGSIEYRNCYMLNAAELLSTVADPSNTKVSGLLIGCLIDTSIGELAFYAQGQDTGMRFKLEPEALLFPSVFVQPTSQEILQFELGRIKFTYPLSSAVFKSSAKALIPYCPPRLCVENLRSVHWARVPSKTLRASAIKLSDSIGWSVLCDEPVRALMVYIPERDESIDILELIEKPDLLAFHERTLCLYCKLAAHGNQRVAHQLCSHVDEKQLIFAVRNPNLSGPMRQGLVNLLIAVHLKTHADARLSMAKEFIIPLVEDGLNDKHVFDAKSEGRYPQILGSVVGILPTMKADPVLQPKMPVSAPLVLSPVPTVRDSCSTAADSSSSNRLLPPQLNFLRLKEHVMNAFRMATRNAVLSCRDFMGGGNLEHFEPILKLLDSLLIIGLITDEELVEILQLIHPTSFGSNKIHNDTFTPVAKGLADIELAEGVKLQLVSILEHLCDIQVRHRIESLAAFSDGFVAELQQDQCRRYLEIKQTEMPPAEAAKRTKEFRCPPKEQMCRLLNCKVKEDGAMRYIDDEADEDQCPTSDNLQDQLREFCQSLVFKVSHKRVSISEREGSKAKEEGQIEEEEEELSWVDKLAQLLISVPPIDRQNSNKDEHQGTEKFRQLIVLTLRRWANESEIESNELIRAIFALLLRQYSGVVEMMDSIGQTYVLHERNLDDVKIFIEYLMQIRELLNVQLESTEEGILKRGLWQLMNNRIFFQHPDLMRLLRVHEDVMTIMMNVLTRQQSAVEAAESGGGDLPGQTNASEMVVACSRFLCYFCRTSRLNQKAMFEHLSFLLDNATMLLARPSLRGSVPLDVAYSSFMDNNELALALKEEELDKVAVYLMRCGLQPNSELLARDYPDIGWDPVEGERYLDFLRFCVWINGENVEENANLVIRLLIRRPECLGVALKGEGQGLFAAFKEAISLSEDVRHLEEGEDPLLLNSQILRDHGKYPSKEIEGEDYMDLGASILDFYSSLVDLLAKCAPDPLTIQAGKGDSVRARAILRSLISLDDLRHILALRFTIPNLVASGGGLGNGGTVAGHDDTGPQPGLLPNHKQSVLLFLDRVYGIDSQACDRNVLQFFGTKLLADSLISFTPNVNLHQYDLRAATMMDSPRALESDTALALNRYLCNAVLPLLSNHSHFFADAEHHAPLLDATLHTVYRMNRLRSLTKNQRDAVSDFLVALSRELPPTMMVKLLRKVIADIQQMSDNVLVPLRIITLHYERCNKYYGSGNSLGAASETEKRLSMLLFYAIFDSLSSKPYDPELFGKALPCLTAIGSSISPDYALTSERAELTSSQDYEGVWVPQQLDYSKVTLNNELNAMIQKFAEHFHDSWAARKLDKGWTHGLLYSRRTTNHPRLVPFHRLQDYEKEFYKERCAECIRALVVWGYQFELVDHDANERANQSRVLSGRNERDFNPRPVDLSNMNLDKEILQVAEQLAENSHNLWARKVFDDLADNSAQYPSMPLALVPWELLTDFERRKDRFRAQEVLKFFQFHGYRIFSSSDSMDQMSIVDRFKIDGGATASCTTLGADRSSVEKRFAFNLLEKLLAYLEQANVRMKSLKPSHELTKRNSFRKEGQDVKFFEKVVLPLMFAYFSAHRNYFLASSSMVQTGTASNKEKEMVASLFCRLAALLRIKNHAFGSVARITVKCLQGLTQALDVRTLVRINSDIIRTGLLIFFNNCAEDLFSAVNELRESGQYSLLRGENLNFTFVSVDDIQASCYKILDSLYLVNGLSIAYSQRRSIQIEVERHRAALGQCLGAFAATFPVAFLENEFNSSNKLSVLAKSREQSVQVQEMLQNLSQHIPQLDKILLDIEQTAEKGVLYIDSPNTFDVDLPLICSYLAYWWQFGPEGPNRPSLPITQVSSEHINRFFCSLLRLMRDHIGREIAPWLCRAHSSAVPLIQFVSCDPVKDYLLPVAEHLRNMAEKAYTEEERMRTHPDEADDAAVAEDNARLVRDVYAFFPILMKYTDLHRAKWLKTPSWESDGIYENVAVIFRIWSLSQHFKREELNYMAQFEDNDTEDGGGAGGEMKTGKAAIAERKKRRREGQVRRNKHANSIVIACLKRLLPVGLNVFGGRELDIVQQSKERFLAKENEDKVREFIKGRLLLPVRTDPTDKNAWQLNLYRKIGKSQMRGKEEMSHEAVVDKIVKMGQVVAILHTTEHPQSFKPSEWKKMVSNQRKRAVVACFRMIPVYSIPRLVTIRSDGEHKWKRVLTAQRKRLVCALITTIHLYKLEKHRGINLFLPVFSQKWLADEDVDQDRLVADVCASNTPGVASTSIRSIESASPVVAHLVEDETGLLKIEEGPNEKQSNTNPDALSQLIQCFQRAATSEESGNQSFSTADDKLFIRYAKVMCRSVHIDKEDEDGGGGENDKEVDQAEKEEMVQALRVEQAVLANRGAAIM</sequence>
<dbReference type="PANTHER" id="PTHR46399">
    <property type="entry name" value="B30.2/SPRY DOMAIN-CONTAINING PROTEIN"/>
    <property type="match status" value="1"/>
</dbReference>
<dbReference type="Gene3D" id="2.60.120.920">
    <property type="match status" value="1"/>
</dbReference>
<evidence type="ECO:0000313" key="8">
    <source>
        <dbReference type="Proteomes" id="UP000887563"/>
    </source>
</evidence>
<dbReference type="InterPro" id="IPR003877">
    <property type="entry name" value="SPRY_dom"/>
</dbReference>
<keyword evidence="2" id="KW-0109">Calcium transport</keyword>
<dbReference type="InterPro" id="IPR035762">
    <property type="entry name" value="SPRY3_RyR"/>
</dbReference>
<dbReference type="GO" id="GO:0005219">
    <property type="term" value="F:ryanodine-sensitive calcium-release channel activity"/>
    <property type="evidence" value="ECO:0007669"/>
    <property type="project" value="TreeGrafter"/>
</dbReference>
<proteinExistence type="predicted"/>
<dbReference type="GO" id="GO:0005790">
    <property type="term" value="C:smooth endoplasmic reticulum"/>
    <property type="evidence" value="ECO:0007669"/>
    <property type="project" value="TreeGrafter"/>
</dbReference>
<reference evidence="9" key="1">
    <citation type="submission" date="2022-11" db="UniProtKB">
        <authorList>
            <consortium name="WormBaseParasite"/>
        </authorList>
    </citation>
    <scope>IDENTIFICATION</scope>
</reference>
<dbReference type="GO" id="GO:0033017">
    <property type="term" value="C:sarcoplasmic reticulum membrane"/>
    <property type="evidence" value="ECO:0007669"/>
    <property type="project" value="UniProtKB-SubCell"/>
</dbReference>
<dbReference type="SMART" id="SM00449">
    <property type="entry name" value="SPRY"/>
    <property type="match status" value="1"/>
</dbReference>
<protein>
    <submittedName>
        <fullName evidence="9">B30.2/SPRY domain-containing protein</fullName>
    </submittedName>
</protein>
<evidence type="ECO:0000256" key="4">
    <source>
        <dbReference type="ARBA" id="ARBA00022837"/>
    </source>
</evidence>
<name>A0A914MJJ0_MELIC</name>
<dbReference type="PANTHER" id="PTHR46399:SF8">
    <property type="entry name" value="B30.2_SPRY DOMAIN-CONTAINING PROTEIN"/>
    <property type="match status" value="1"/>
</dbReference>
<keyword evidence="8" id="KW-1185">Reference proteome</keyword>
<dbReference type="Proteomes" id="UP000887563">
    <property type="component" value="Unplaced"/>
</dbReference>
<keyword evidence="4" id="KW-0106">Calcium</keyword>
<feature type="region of interest" description="Disordered" evidence="6">
    <location>
        <begin position="1"/>
        <end position="59"/>
    </location>
</feature>
<feature type="region of interest" description="Disordered" evidence="6">
    <location>
        <begin position="77"/>
        <end position="98"/>
    </location>
</feature>
<evidence type="ECO:0000256" key="5">
    <source>
        <dbReference type="ARBA" id="ARBA00022951"/>
    </source>
</evidence>
<dbReference type="InterPro" id="IPR048581">
    <property type="entry name" value="RYDR_Jsol"/>
</dbReference>
<comment type="subcellular location">
    <subcellularLocation>
        <location evidence="1">Sarcoplasmic reticulum membrane</location>
        <topology evidence="1">Multi-pass membrane protein</topology>
    </subcellularLocation>
</comment>
<evidence type="ECO:0000256" key="1">
    <source>
        <dbReference type="ARBA" id="ARBA00004326"/>
    </source>
</evidence>
<dbReference type="InterPro" id="IPR001870">
    <property type="entry name" value="B30.2/SPRY"/>
</dbReference>
<dbReference type="WBParaSite" id="Minc3s01594g24988">
    <property type="protein sequence ID" value="Minc3s01594g24988"/>
    <property type="gene ID" value="Minc3s01594g24988"/>
</dbReference>
<feature type="compositionally biased region" description="Basic and acidic residues" evidence="6">
    <location>
        <begin position="40"/>
        <end position="53"/>
    </location>
</feature>
<dbReference type="Pfam" id="PF21119">
    <property type="entry name" value="RYDR_Jsol"/>
    <property type="match status" value="1"/>
</dbReference>
<evidence type="ECO:0000313" key="9">
    <source>
        <dbReference type="WBParaSite" id="Minc3s01594g24988"/>
    </source>
</evidence>
<dbReference type="InterPro" id="IPR015925">
    <property type="entry name" value="Ryanodine_IP3_receptor"/>
</dbReference>
<keyword evidence="2" id="KW-0406">Ion transport</keyword>
<feature type="compositionally biased region" description="Basic residues" evidence="6">
    <location>
        <begin position="2251"/>
        <end position="2261"/>
    </location>
</feature>
<dbReference type="Pfam" id="PF00622">
    <property type="entry name" value="SPRY"/>
    <property type="match status" value="1"/>
</dbReference>
<accession>A0A914MJJ0</accession>
<dbReference type="GO" id="GO:0030018">
    <property type="term" value="C:Z disc"/>
    <property type="evidence" value="ECO:0007669"/>
    <property type="project" value="TreeGrafter"/>
</dbReference>
<evidence type="ECO:0000259" key="7">
    <source>
        <dbReference type="PROSITE" id="PS50188"/>
    </source>
</evidence>
<feature type="compositionally biased region" description="Basic and acidic residues" evidence="6">
    <location>
        <begin position="2582"/>
        <end position="2592"/>
    </location>
</feature>
<evidence type="ECO:0000256" key="6">
    <source>
        <dbReference type="SAM" id="MobiDB-lite"/>
    </source>
</evidence>
<dbReference type="InterPro" id="IPR003032">
    <property type="entry name" value="Ryanodine_rcpt"/>
</dbReference>
<dbReference type="Pfam" id="PF02026">
    <property type="entry name" value="RyR"/>
    <property type="match status" value="2"/>
</dbReference>
<feature type="region of interest" description="Disordered" evidence="6">
    <location>
        <begin position="2231"/>
        <end position="2261"/>
    </location>
</feature>
<dbReference type="FunFam" id="1.10.490.160:FF:000006">
    <property type="entry name" value="Protein CBR-LIPL-6"/>
    <property type="match status" value="1"/>
</dbReference>
<keyword evidence="2" id="KW-0813">Transport</keyword>
<dbReference type="CDD" id="cd12879">
    <property type="entry name" value="SPRY3_RyR"/>
    <property type="match status" value="1"/>
</dbReference>
<feature type="region of interest" description="Disordered" evidence="6">
    <location>
        <begin position="2572"/>
        <end position="2592"/>
    </location>
</feature>
<keyword evidence="3" id="KW-0407">Ion channel</keyword>
<dbReference type="GO" id="GO:0042383">
    <property type="term" value="C:sarcolemma"/>
    <property type="evidence" value="ECO:0007669"/>
    <property type="project" value="TreeGrafter"/>
</dbReference>
<keyword evidence="3" id="KW-0107">Calcium channel</keyword>
<dbReference type="PROSITE" id="PS50188">
    <property type="entry name" value="B302_SPRY"/>
    <property type="match status" value="1"/>
</dbReference>
<dbReference type="GO" id="GO:0006941">
    <property type="term" value="P:striated muscle contraction"/>
    <property type="evidence" value="ECO:0007669"/>
    <property type="project" value="TreeGrafter"/>
</dbReference>
<feature type="domain" description="B30.2/SPRY" evidence="7">
    <location>
        <begin position="98"/>
        <end position="307"/>
    </location>
</feature>
<evidence type="ECO:0000256" key="2">
    <source>
        <dbReference type="ARBA" id="ARBA00022568"/>
    </source>
</evidence>
<organism evidence="8 9">
    <name type="scientific">Meloidogyne incognita</name>
    <name type="common">Southern root-knot nematode worm</name>
    <name type="synonym">Oxyuris incognita</name>
    <dbReference type="NCBI Taxonomy" id="6306"/>
    <lineage>
        <taxon>Eukaryota</taxon>
        <taxon>Metazoa</taxon>
        <taxon>Ecdysozoa</taxon>
        <taxon>Nematoda</taxon>
        <taxon>Chromadorea</taxon>
        <taxon>Rhabditida</taxon>
        <taxon>Tylenchina</taxon>
        <taxon>Tylenchomorpha</taxon>
        <taxon>Tylenchoidea</taxon>
        <taxon>Meloidogynidae</taxon>
        <taxon>Meloidogyninae</taxon>
        <taxon>Meloidogyne</taxon>
        <taxon>Meloidogyne incognita group</taxon>
    </lineage>
</organism>
<dbReference type="GO" id="GO:0014808">
    <property type="term" value="P:release of sequestered calcium ion into cytosol by sarcoplasmic reticulum"/>
    <property type="evidence" value="ECO:0007669"/>
    <property type="project" value="TreeGrafter"/>
</dbReference>
<keyword evidence="5" id="KW-0703">Sarcoplasmic reticulum</keyword>
<dbReference type="GO" id="GO:0034704">
    <property type="term" value="C:calcium channel complex"/>
    <property type="evidence" value="ECO:0007669"/>
    <property type="project" value="TreeGrafter"/>
</dbReference>
<dbReference type="InterPro" id="IPR000699">
    <property type="entry name" value="RIH_dom"/>
</dbReference>
<evidence type="ECO:0000256" key="3">
    <source>
        <dbReference type="ARBA" id="ARBA00022673"/>
    </source>
</evidence>